<evidence type="ECO:0000313" key="4">
    <source>
        <dbReference type="EMBL" id="KIJ30196.1"/>
    </source>
</evidence>
<dbReference type="HOGENOM" id="CLU_012066_3_2_1"/>
<feature type="compositionally biased region" description="Basic and acidic residues" evidence="1">
    <location>
        <begin position="593"/>
        <end position="625"/>
    </location>
</feature>
<dbReference type="Pfam" id="PF14033">
    <property type="entry name" value="DUF4246"/>
    <property type="match status" value="1"/>
</dbReference>
<protein>
    <submittedName>
        <fullName evidence="4">Unplaced genomic scaffold SPHSTscaffold_192, whole genome shotgun sequence</fullName>
    </submittedName>
</protein>
<evidence type="ECO:0000259" key="3">
    <source>
        <dbReference type="Pfam" id="PF21666"/>
    </source>
</evidence>
<organism evidence="4 5">
    <name type="scientific">Sphaerobolus stellatus (strain SS14)</name>
    <dbReference type="NCBI Taxonomy" id="990650"/>
    <lineage>
        <taxon>Eukaryota</taxon>
        <taxon>Fungi</taxon>
        <taxon>Dikarya</taxon>
        <taxon>Basidiomycota</taxon>
        <taxon>Agaricomycotina</taxon>
        <taxon>Agaricomycetes</taxon>
        <taxon>Phallomycetidae</taxon>
        <taxon>Geastrales</taxon>
        <taxon>Sphaerobolaceae</taxon>
        <taxon>Sphaerobolus</taxon>
    </lineage>
</organism>
<gene>
    <name evidence="4" type="ORF">M422DRAFT_784086</name>
</gene>
<feature type="region of interest" description="Disordered" evidence="1">
    <location>
        <begin position="538"/>
        <end position="625"/>
    </location>
</feature>
<dbReference type="PANTHER" id="PTHR33119:SF1">
    <property type="entry name" value="FE2OG DIOXYGENASE DOMAIN-CONTAINING PROTEIN"/>
    <property type="match status" value="1"/>
</dbReference>
<dbReference type="PANTHER" id="PTHR33119">
    <property type="entry name" value="IFI3P"/>
    <property type="match status" value="1"/>
</dbReference>
<dbReference type="InterPro" id="IPR025340">
    <property type="entry name" value="DUF4246"/>
</dbReference>
<evidence type="ECO:0000313" key="5">
    <source>
        <dbReference type="Proteomes" id="UP000054279"/>
    </source>
</evidence>
<feature type="domain" description="DUF4246" evidence="3">
    <location>
        <begin position="238"/>
        <end position="285"/>
    </location>
</feature>
<dbReference type="InterPro" id="IPR049192">
    <property type="entry name" value="DUF4246_C"/>
</dbReference>
<feature type="domain" description="DUF4246" evidence="2">
    <location>
        <begin position="294"/>
        <end position="813"/>
    </location>
</feature>
<evidence type="ECO:0000256" key="1">
    <source>
        <dbReference type="SAM" id="MobiDB-lite"/>
    </source>
</evidence>
<dbReference type="Proteomes" id="UP000054279">
    <property type="component" value="Unassembled WGS sequence"/>
</dbReference>
<dbReference type="Pfam" id="PF21666">
    <property type="entry name" value="DUF4246_N"/>
    <property type="match status" value="1"/>
</dbReference>
<proteinExistence type="predicted"/>
<dbReference type="InterPro" id="IPR049207">
    <property type="entry name" value="DUF4246_N"/>
</dbReference>
<accession>A0A0C9UXT5</accession>
<sequence>MSSIHHILIPPPAYVLYPLLLATSSLQRKYPPSHTTDSLVWNSDSKFLLVDLTQPVHSALISISEQIADQKHVNDNERLEQVQETFSRPLLHNVVWIRVAECMLAGVDTLDFAALVQYFRKDGVLNSWEFWAAMRSSETISDSDRAALQSISSEIFGSDEELCLKIVWPGYDFVVRRLQQPDMGEIRERYVQNVQDFHWCQRLWDNIRGTEIQPRTAVHFFFKIIHTGVLVRIPVQEFPSQWNAIGNLRTLDGLKVIQLSTIIREKPNWRQKLQDGEIVAKWREEAYAQGVFKDMFDYVFDELQWYARQFDPETGIDYSDIPGVLFSDSLIPITIRDALRESTNATEAFSTKDWHPGSNEQVLDIVHPSLFPYIWGRSRRFLHEVSPSEEPSNGQPSRRLVHDKIAHSIQAILHPPSFRELSPLKSLKFCGAGAVTSPLSSKEPYDINWRSKSKYQWLPVDVMISSFPSHDITFLSYINNLYPHPSSPSSKLYPIIGSILSRFIPLFERTLTDTRRSRLGTGPTLGLRPEFLHENGDDLEHYWDPKPPVPGDPDAYDKQRNSHSEDKAEGSVERVMEEQNNDPGSALSKKNSHMAEDATEKMGENEEDQKSEIFSDNTHHDPYGDQLDEWRDIRKFARPIIRPFVRPPEPGKAQVILGGRQIQVIIKMANVYLTPEKPTYEGGVWHVEGTDNEHIVATGVYYFESENISDPLLNFRHSIIEPTYEQHGYHHFEYLYGISDESTCSQFLGKLQTTEGRRICFPNGIQHRLAEFQLIDKSKAGYRKMLVFFLVDPSRRILSTTDVPPQRFDWFLDELRRNIGGTRLAKLPTELLDEVFKELVNEGESWLMTLEEAKKHRLALMTERASFSMEFSGMMYDDNFSLCEH</sequence>
<keyword evidence="5" id="KW-1185">Reference proteome</keyword>
<name>A0A0C9UXT5_SPHS4</name>
<evidence type="ECO:0000259" key="2">
    <source>
        <dbReference type="Pfam" id="PF14033"/>
    </source>
</evidence>
<dbReference type="AlphaFoldDB" id="A0A0C9UXT5"/>
<dbReference type="OrthoDB" id="415532at2759"/>
<reference evidence="4 5" key="1">
    <citation type="submission" date="2014-06" db="EMBL/GenBank/DDBJ databases">
        <title>Evolutionary Origins and Diversification of the Mycorrhizal Mutualists.</title>
        <authorList>
            <consortium name="DOE Joint Genome Institute"/>
            <consortium name="Mycorrhizal Genomics Consortium"/>
            <person name="Kohler A."/>
            <person name="Kuo A."/>
            <person name="Nagy L.G."/>
            <person name="Floudas D."/>
            <person name="Copeland A."/>
            <person name="Barry K.W."/>
            <person name="Cichocki N."/>
            <person name="Veneault-Fourrey C."/>
            <person name="LaButti K."/>
            <person name="Lindquist E.A."/>
            <person name="Lipzen A."/>
            <person name="Lundell T."/>
            <person name="Morin E."/>
            <person name="Murat C."/>
            <person name="Riley R."/>
            <person name="Ohm R."/>
            <person name="Sun H."/>
            <person name="Tunlid A."/>
            <person name="Henrissat B."/>
            <person name="Grigoriev I.V."/>
            <person name="Hibbett D.S."/>
            <person name="Martin F."/>
        </authorList>
    </citation>
    <scope>NUCLEOTIDE SEQUENCE [LARGE SCALE GENOMIC DNA]</scope>
    <source>
        <strain evidence="4 5">SS14</strain>
    </source>
</reference>
<dbReference type="EMBL" id="KN837267">
    <property type="protein sequence ID" value="KIJ30196.1"/>
    <property type="molecule type" value="Genomic_DNA"/>
</dbReference>
<feature type="compositionally biased region" description="Basic and acidic residues" evidence="1">
    <location>
        <begin position="555"/>
        <end position="577"/>
    </location>
</feature>